<organism evidence="3">
    <name type="scientific">Cyanothece sp. (strain PCC 7425 / ATCC 29141)</name>
    <dbReference type="NCBI Taxonomy" id="395961"/>
    <lineage>
        <taxon>Bacteria</taxon>
        <taxon>Bacillati</taxon>
        <taxon>Cyanobacteriota</taxon>
        <taxon>Cyanophyceae</taxon>
        <taxon>Gomontiellales</taxon>
        <taxon>Cyanothecaceae</taxon>
        <taxon>Cyanothece</taxon>
    </lineage>
</organism>
<dbReference type="AlphaFoldDB" id="B8HLF4"/>
<feature type="domain" description="GUN4-like" evidence="1">
    <location>
        <begin position="113"/>
        <end position="252"/>
    </location>
</feature>
<dbReference type="InterPro" id="IPR016024">
    <property type="entry name" value="ARM-type_fold"/>
</dbReference>
<dbReference type="STRING" id="395961.Cyan7425_4714"/>
<dbReference type="InterPro" id="IPR037215">
    <property type="entry name" value="GUN4-like_sf"/>
</dbReference>
<dbReference type="Gene3D" id="1.10.10.1770">
    <property type="entry name" value="Gun4-like"/>
    <property type="match status" value="1"/>
</dbReference>
<dbReference type="SUPFAM" id="SSF48371">
    <property type="entry name" value="ARM repeat"/>
    <property type="match status" value="1"/>
</dbReference>
<dbReference type="GO" id="GO:0046906">
    <property type="term" value="F:tetrapyrrole binding"/>
    <property type="evidence" value="ECO:0007669"/>
    <property type="project" value="TreeGrafter"/>
</dbReference>
<proteinExistence type="predicted"/>
<dbReference type="PANTHER" id="PTHR34800">
    <property type="entry name" value="TETRAPYRROLE-BINDING PROTEIN, CHLOROPLASTIC"/>
    <property type="match status" value="1"/>
</dbReference>
<dbReference type="EMBL" id="CP001344">
    <property type="protein sequence ID" value="ACL47019.1"/>
    <property type="molecule type" value="Genomic_DNA"/>
</dbReference>
<evidence type="ECO:0000313" key="3">
    <source>
        <dbReference type="EMBL" id="ACL47019.1"/>
    </source>
</evidence>
<accession>B8HLF4</accession>
<name>B8HLF4_CYAP4</name>
<dbReference type="SUPFAM" id="SSF140869">
    <property type="entry name" value="GUN4-like"/>
    <property type="match status" value="1"/>
</dbReference>
<gene>
    <name evidence="3" type="ordered locus">Cyan7425_4714</name>
</gene>
<dbReference type="PANTHER" id="PTHR34800:SF1">
    <property type="entry name" value="TETRAPYRROLE-BINDING PROTEIN, CHLOROPLASTIC"/>
    <property type="match status" value="1"/>
</dbReference>
<dbReference type="KEGG" id="cyn:Cyan7425_4714"/>
<dbReference type="CDD" id="cd16383">
    <property type="entry name" value="GUN4"/>
    <property type="match status" value="1"/>
</dbReference>
<dbReference type="Gene3D" id="1.25.40.620">
    <property type="match status" value="1"/>
</dbReference>
<evidence type="ECO:0000259" key="2">
    <source>
        <dbReference type="Pfam" id="PF16416"/>
    </source>
</evidence>
<feature type="domain" description="GUN4 N-terminal ARM-like repeat" evidence="2">
    <location>
        <begin position="29"/>
        <end position="105"/>
    </location>
</feature>
<reference evidence="3" key="1">
    <citation type="submission" date="2009-01" db="EMBL/GenBank/DDBJ databases">
        <title>Complete sequence of chromosome Cyanothece sp. PCC 7425.</title>
        <authorList>
            <consortium name="US DOE Joint Genome Institute"/>
            <person name="Lucas S."/>
            <person name="Copeland A."/>
            <person name="Lapidus A."/>
            <person name="Glavina del Rio T."/>
            <person name="Dalin E."/>
            <person name="Tice H."/>
            <person name="Bruce D."/>
            <person name="Goodwin L."/>
            <person name="Pitluck S."/>
            <person name="Sims D."/>
            <person name="Meineke L."/>
            <person name="Brettin T."/>
            <person name="Detter J.C."/>
            <person name="Han C."/>
            <person name="Larimer F."/>
            <person name="Land M."/>
            <person name="Hauser L."/>
            <person name="Kyrpides N."/>
            <person name="Ovchinnikova G."/>
            <person name="Liberton M."/>
            <person name="Stoeckel J."/>
            <person name="Banerjee A."/>
            <person name="Singh A."/>
            <person name="Page L."/>
            <person name="Sato H."/>
            <person name="Zhao L."/>
            <person name="Sherman L."/>
            <person name="Pakrasi H."/>
            <person name="Richardson P."/>
        </authorList>
    </citation>
    <scope>NUCLEOTIDE SEQUENCE</scope>
    <source>
        <strain evidence="3">PCC 7425</strain>
    </source>
</reference>
<sequence>MVSVPHFPFSMDESLSPVSGNPSVSDAAAVNWTDLRAKLYTGTENTRLQAIADLSKAGTEGLNLLQEFLVQSRDYPPTWIEGRVYQVLRQADRPAVNAFLNQQFPTGIVPLSSAAQIDYTALQQALADQDFQAADCLTLEKLCELAGPAAVRRKWLYFSEVDRFPVEDLRTINLLWLVHSEGRFGYSVQRQLWLGVNRDWDALWPRIGWRDGKKWTRYPQEFIWDLSAPKGHLPLSNQLRGVQVINALLNHPAWQS</sequence>
<dbReference type="GO" id="GO:0030288">
    <property type="term" value="C:outer membrane-bounded periplasmic space"/>
    <property type="evidence" value="ECO:0007669"/>
    <property type="project" value="TreeGrafter"/>
</dbReference>
<dbReference type="eggNOG" id="COG0515">
    <property type="taxonomic scope" value="Bacteria"/>
</dbReference>
<evidence type="ECO:0000259" key="1">
    <source>
        <dbReference type="Pfam" id="PF05419"/>
    </source>
</evidence>
<dbReference type="Pfam" id="PF05419">
    <property type="entry name" value="GUN4"/>
    <property type="match status" value="1"/>
</dbReference>
<protein>
    <submittedName>
        <fullName evidence="3">GUN4 domain protein</fullName>
    </submittedName>
</protein>
<dbReference type="InterPro" id="IPR008629">
    <property type="entry name" value="GUN4-like"/>
</dbReference>
<dbReference type="HOGENOM" id="CLU_097086_0_0_3"/>
<dbReference type="Pfam" id="PF16416">
    <property type="entry name" value="GUN4_N"/>
    <property type="match status" value="1"/>
</dbReference>
<dbReference type="InterPro" id="IPR032192">
    <property type="entry name" value="GUN4_N"/>
</dbReference>